<dbReference type="Proteomes" id="UP000070355">
    <property type="component" value="Unassembled WGS sequence"/>
</dbReference>
<dbReference type="OrthoDB" id="5683981at2"/>
<evidence type="ECO:0008006" key="3">
    <source>
        <dbReference type="Google" id="ProtNLM"/>
    </source>
</evidence>
<dbReference type="RefSeq" id="WP_060914352.1">
    <property type="nucleotide sequence ID" value="NZ_KQ959967.1"/>
</dbReference>
<dbReference type="AlphaFoldDB" id="A0A133ZUW8"/>
<dbReference type="EMBL" id="LSDC01000078">
    <property type="protein sequence ID" value="KXB59241.1"/>
    <property type="molecule type" value="Genomic_DNA"/>
</dbReference>
<name>A0A133ZUW8_9BACL</name>
<sequence length="154" mass="17764">MTNLYESNNYDLSFRGILSNNDFKLYTNNDTIIVSNDINFDINADFRSSINYFSASIIGGIAHTILNESKHSNIVIEELEGKIHLVLKNPLTLLNVRGYCEEPKIDNCLITYYLYADINENNLIEFCNSCLKKSFIYNTLKNVINFKIKFILID</sequence>
<proteinExistence type="predicted"/>
<comment type="caution">
    <text evidence="1">The sequence shown here is derived from an EMBL/GenBank/DDBJ whole genome shotgun (WGS) entry which is preliminary data.</text>
</comment>
<gene>
    <name evidence="1" type="ORF">HMPREF3186_01228</name>
</gene>
<evidence type="ECO:0000313" key="2">
    <source>
        <dbReference type="Proteomes" id="UP000070355"/>
    </source>
</evidence>
<organism evidence="1 2">
    <name type="scientific">Gemella haemolysans</name>
    <dbReference type="NCBI Taxonomy" id="1379"/>
    <lineage>
        <taxon>Bacteria</taxon>
        <taxon>Bacillati</taxon>
        <taxon>Bacillota</taxon>
        <taxon>Bacilli</taxon>
        <taxon>Bacillales</taxon>
        <taxon>Gemellaceae</taxon>
        <taxon>Gemella</taxon>
    </lineage>
</organism>
<accession>A0A133ZUW8</accession>
<dbReference type="STRING" id="1379.HMPREF3186_01228"/>
<reference evidence="2" key="1">
    <citation type="submission" date="2016-01" db="EMBL/GenBank/DDBJ databases">
        <authorList>
            <person name="Mitreva M."/>
            <person name="Pepin K.H."/>
            <person name="Mihindukulasuriya K.A."/>
            <person name="Fulton R."/>
            <person name="Fronick C."/>
            <person name="O'Laughlin M."/>
            <person name="Miner T."/>
            <person name="Herter B."/>
            <person name="Rosa B.A."/>
            <person name="Cordes M."/>
            <person name="Tomlinson C."/>
            <person name="Wollam A."/>
            <person name="Palsikar V.B."/>
            <person name="Mardis E.R."/>
            <person name="Wilson R.K."/>
        </authorList>
    </citation>
    <scope>NUCLEOTIDE SEQUENCE [LARGE SCALE GENOMIC DNA]</scope>
    <source>
        <strain evidence="2">DNF01167</strain>
    </source>
</reference>
<protein>
    <recommendedName>
        <fullName evidence="3">OsmC-like protein</fullName>
    </recommendedName>
</protein>
<dbReference type="PATRIC" id="fig|1379.3.peg.1208"/>
<evidence type="ECO:0000313" key="1">
    <source>
        <dbReference type="EMBL" id="KXB59241.1"/>
    </source>
</evidence>